<dbReference type="OrthoDB" id="1681765at2759"/>
<dbReference type="Proteomes" id="UP000447434">
    <property type="component" value="Chromosome 18"/>
</dbReference>
<proteinExistence type="predicted"/>
<comment type="caution">
    <text evidence="1">The sequence shown here is derived from an EMBL/GenBank/DDBJ whole genome shotgun (WGS) entry which is preliminary data.</text>
</comment>
<evidence type="ECO:0000313" key="1">
    <source>
        <dbReference type="EMBL" id="KAE9594554.1"/>
    </source>
</evidence>
<evidence type="ECO:0000313" key="2">
    <source>
        <dbReference type="Proteomes" id="UP000447434"/>
    </source>
</evidence>
<sequence>MDVDNVKEVVNDNPMELINEVDFDIDEIFDIQMAEMQMINHTCQELEMRQYIGAIILLCNVVHALHLLEVLSTCLHSRVSDSTQRDRWRRELMSSLVHG</sequence>
<protein>
    <submittedName>
        <fullName evidence="1">Uncharacterized protein</fullName>
    </submittedName>
</protein>
<keyword evidence="2" id="KW-1185">Reference proteome</keyword>
<reference evidence="2" key="1">
    <citation type="journal article" date="2020" name="Nat. Commun.">
        <title>Genome sequence of the cluster root forming white lupin.</title>
        <authorList>
            <person name="Hufnagel B."/>
            <person name="Marques A."/>
            <person name="Soriano A."/>
            <person name="Marques L."/>
            <person name="Divol F."/>
            <person name="Doumas P."/>
            <person name="Sallet E."/>
            <person name="Mancinotti D."/>
            <person name="Carrere S."/>
            <person name="Marande W."/>
            <person name="Arribat S."/>
            <person name="Keller J."/>
            <person name="Huneau C."/>
            <person name="Blein T."/>
            <person name="Aime D."/>
            <person name="Laguerre M."/>
            <person name="Taylor J."/>
            <person name="Schubert V."/>
            <person name="Nelson M."/>
            <person name="Geu-Flores F."/>
            <person name="Crespi M."/>
            <person name="Gallardo-Guerrero K."/>
            <person name="Delaux P.-M."/>
            <person name="Salse J."/>
            <person name="Berges H."/>
            <person name="Guyot R."/>
            <person name="Gouzy J."/>
            <person name="Peret B."/>
        </authorList>
    </citation>
    <scope>NUCLEOTIDE SEQUENCE [LARGE SCALE GENOMIC DNA]</scope>
    <source>
        <strain evidence="2">cv. Amiga</strain>
    </source>
</reference>
<accession>A0A6A4P2X8</accession>
<gene>
    <name evidence="1" type="ORF">Lalb_Chr18g0055021</name>
</gene>
<name>A0A6A4P2X8_LUPAL</name>
<dbReference type="EMBL" id="WOCE01000018">
    <property type="protein sequence ID" value="KAE9594554.1"/>
    <property type="molecule type" value="Genomic_DNA"/>
</dbReference>
<organism evidence="1 2">
    <name type="scientific">Lupinus albus</name>
    <name type="common">White lupine</name>
    <name type="synonym">Lupinus termis</name>
    <dbReference type="NCBI Taxonomy" id="3870"/>
    <lineage>
        <taxon>Eukaryota</taxon>
        <taxon>Viridiplantae</taxon>
        <taxon>Streptophyta</taxon>
        <taxon>Embryophyta</taxon>
        <taxon>Tracheophyta</taxon>
        <taxon>Spermatophyta</taxon>
        <taxon>Magnoliopsida</taxon>
        <taxon>eudicotyledons</taxon>
        <taxon>Gunneridae</taxon>
        <taxon>Pentapetalae</taxon>
        <taxon>rosids</taxon>
        <taxon>fabids</taxon>
        <taxon>Fabales</taxon>
        <taxon>Fabaceae</taxon>
        <taxon>Papilionoideae</taxon>
        <taxon>50 kb inversion clade</taxon>
        <taxon>genistoids sensu lato</taxon>
        <taxon>core genistoids</taxon>
        <taxon>Genisteae</taxon>
        <taxon>Lupinus</taxon>
    </lineage>
</organism>
<dbReference type="AlphaFoldDB" id="A0A6A4P2X8"/>